<dbReference type="Proteomes" id="UP001202831">
    <property type="component" value="Unassembled WGS sequence"/>
</dbReference>
<dbReference type="PANTHER" id="PTHR20974">
    <property type="entry name" value="UPF0585 PROTEIN CG18661"/>
    <property type="match status" value="1"/>
</dbReference>
<organism evidence="1 2">
    <name type="scientific">Shewanella corallii</name>
    <dbReference type="NCBI Taxonomy" id="560080"/>
    <lineage>
        <taxon>Bacteria</taxon>
        <taxon>Pseudomonadati</taxon>
        <taxon>Pseudomonadota</taxon>
        <taxon>Gammaproteobacteria</taxon>
        <taxon>Alteromonadales</taxon>
        <taxon>Shewanellaceae</taxon>
        <taxon>Shewanella</taxon>
    </lineage>
</organism>
<dbReference type="Pfam" id="PF06080">
    <property type="entry name" value="DUF938"/>
    <property type="match status" value="1"/>
</dbReference>
<accession>A0ABT0NB88</accession>
<keyword evidence="2" id="KW-1185">Reference proteome</keyword>
<proteinExistence type="predicted"/>
<name>A0ABT0NB88_9GAMM</name>
<dbReference type="PANTHER" id="PTHR20974:SF0">
    <property type="entry name" value="UPF0585 PROTEIN CG18661"/>
    <property type="match status" value="1"/>
</dbReference>
<dbReference type="InterPro" id="IPR010342">
    <property type="entry name" value="DUF938"/>
</dbReference>
<keyword evidence="1" id="KW-0808">Transferase</keyword>
<protein>
    <submittedName>
        <fullName evidence="1">Class I SAM-dependent methyltransferase</fullName>
    </submittedName>
</protein>
<dbReference type="SUPFAM" id="SSF53335">
    <property type="entry name" value="S-adenosyl-L-methionine-dependent methyltransferases"/>
    <property type="match status" value="1"/>
</dbReference>
<dbReference type="GO" id="GO:0008168">
    <property type="term" value="F:methyltransferase activity"/>
    <property type="evidence" value="ECO:0007669"/>
    <property type="project" value="UniProtKB-KW"/>
</dbReference>
<dbReference type="GO" id="GO:0032259">
    <property type="term" value="P:methylation"/>
    <property type="evidence" value="ECO:0007669"/>
    <property type="project" value="UniProtKB-KW"/>
</dbReference>
<evidence type="ECO:0000313" key="2">
    <source>
        <dbReference type="Proteomes" id="UP001202831"/>
    </source>
</evidence>
<dbReference type="InterPro" id="IPR029063">
    <property type="entry name" value="SAM-dependent_MTases_sf"/>
</dbReference>
<evidence type="ECO:0000313" key="1">
    <source>
        <dbReference type="EMBL" id="MCL2915645.1"/>
    </source>
</evidence>
<dbReference type="CDD" id="cd02440">
    <property type="entry name" value="AdoMet_MTases"/>
    <property type="match status" value="1"/>
</dbReference>
<dbReference type="Gene3D" id="3.40.50.150">
    <property type="entry name" value="Vaccinia Virus protein VP39"/>
    <property type="match status" value="1"/>
</dbReference>
<dbReference type="EMBL" id="JAKIKT010000008">
    <property type="protein sequence ID" value="MCL2915645.1"/>
    <property type="molecule type" value="Genomic_DNA"/>
</dbReference>
<keyword evidence="1" id="KW-0489">Methyltransferase</keyword>
<sequence length="199" mass="22272">MASSLPFSQACENNKQPILDELKPRLKQALRLLEIGSGTGQHGAFFAANLPALEWQMSDLAANLPHLRLRQNQTERANLPTVVELDVTRSRGECRYDAIFSANTLHIMPGSAVPDFFLCASSHLHANGTLFIYGPFRYQGEYTSESNREFDQFLQSRDPLSGLREMDELTNLADNAGLSLMEDLPMPANNRMLVFKKSI</sequence>
<comment type="caution">
    <text evidence="1">The sequence shown here is derived from an EMBL/GenBank/DDBJ whole genome shotgun (WGS) entry which is preliminary data.</text>
</comment>
<gene>
    <name evidence="1" type="ORF">L2725_17980</name>
</gene>
<dbReference type="RefSeq" id="WP_115138210.1">
    <property type="nucleotide sequence ID" value="NZ_JAKIKT010000008.1"/>
</dbReference>
<reference evidence="1 2" key="1">
    <citation type="submission" date="2022-01" db="EMBL/GenBank/DDBJ databases">
        <title>Whole genome-based taxonomy of the Shewanellaceae.</title>
        <authorList>
            <person name="Martin-Rodriguez A.J."/>
        </authorList>
    </citation>
    <scope>NUCLEOTIDE SEQUENCE [LARGE SCALE GENOMIC DNA]</scope>
    <source>
        <strain evidence="1 2">DSM 21332</strain>
    </source>
</reference>